<dbReference type="Proteomes" id="UP001162501">
    <property type="component" value="Chromosome 18"/>
</dbReference>
<sequence length="78" mass="8394">MHDTERHRWVAGLRPVCAGCLADTQRAPAAPAAPNLQSPAPPWPRLRGHSRPPPLSARVRALTSHARAGAPRPLLCLL</sequence>
<gene>
    <name evidence="1" type="ORF">MRATA1EN22A_LOCUS7491</name>
</gene>
<organism evidence="1 2">
    <name type="scientific">Rangifer tarandus platyrhynchus</name>
    <name type="common">Svalbard reindeer</name>
    <dbReference type="NCBI Taxonomy" id="3082113"/>
    <lineage>
        <taxon>Eukaryota</taxon>
        <taxon>Metazoa</taxon>
        <taxon>Chordata</taxon>
        <taxon>Craniata</taxon>
        <taxon>Vertebrata</taxon>
        <taxon>Euteleostomi</taxon>
        <taxon>Mammalia</taxon>
        <taxon>Eutheria</taxon>
        <taxon>Laurasiatheria</taxon>
        <taxon>Artiodactyla</taxon>
        <taxon>Ruminantia</taxon>
        <taxon>Pecora</taxon>
        <taxon>Cervidae</taxon>
        <taxon>Odocoileinae</taxon>
        <taxon>Rangifer</taxon>
    </lineage>
</organism>
<name>A0AC59YLE5_RANTA</name>
<accession>A0AC59YLE5</accession>
<evidence type="ECO:0000313" key="2">
    <source>
        <dbReference type="Proteomes" id="UP001162501"/>
    </source>
</evidence>
<evidence type="ECO:0000313" key="1">
    <source>
        <dbReference type="EMBL" id="CAM9791000.1"/>
    </source>
</evidence>
<reference evidence="1" key="1">
    <citation type="submission" date="2023-05" db="EMBL/GenBank/DDBJ databases">
        <authorList>
            <consortium name="ELIXIR-Norway"/>
        </authorList>
    </citation>
    <scope>NUCLEOTIDE SEQUENCE</scope>
</reference>
<dbReference type="EMBL" id="OX596102">
    <property type="protein sequence ID" value="CAM9791000.1"/>
    <property type="molecule type" value="Genomic_DNA"/>
</dbReference>
<reference evidence="1" key="2">
    <citation type="submission" date="2025-03" db="EMBL/GenBank/DDBJ databases">
        <authorList>
            <consortium name="ELIXIR-Norway"/>
            <consortium name="Elixir Norway"/>
        </authorList>
    </citation>
    <scope>NUCLEOTIDE SEQUENCE</scope>
</reference>
<protein>
    <submittedName>
        <fullName evidence="1">Uncharacterized protein</fullName>
    </submittedName>
</protein>
<proteinExistence type="predicted"/>